<dbReference type="Proteomes" id="UP000030758">
    <property type="component" value="Unassembled WGS sequence"/>
</dbReference>
<sequence>MMARRKSPLNYGGFIVARRPITWPVYRSVCTEPTAYVIYKNCWGTHGEHDATIKSMLSLPGIPSFKLESLEKGKGYSGVPGKFLFFLGRGEKMAHLSSVIISSGMRIYRGHGPHNEEP</sequence>
<dbReference type="AlphaFoldDB" id="A0A085MRF8"/>
<dbReference type="EMBL" id="KL363259">
    <property type="protein sequence ID" value="KFD50097.1"/>
    <property type="molecule type" value="Genomic_DNA"/>
</dbReference>
<protein>
    <submittedName>
        <fullName evidence="2">Uncharacterized protein</fullName>
    </submittedName>
</protein>
<reference evidence="2 3" key="1">
    <citation type="journal article" date="2014" name="Nat. Genet.">
        <title>Genome and transcriptome of the porcine whipworm Trichuris suis.</title>
        <authorList>
            <person name="Jex A.R."/>
            <person name="Nejsum P."/>
            <person name="Schwarz E.M."/>
            <person name="Hu L."/>
            <person name="Young N.D."/>
            <person name="Hall R.S."/>
            <person name="Korhonen P.K."/>
            <person name="Liao S."/>
            <person name="Thamsborg S."/>
            <person name="Xia J."/>
            <person name="Xu P."/>
            <person name="Wang S."/>
            <person name="Scheerlinck J.P."/>
            <person name="Hofmann A."/>
            <person name="Sternberg P.W."/>
            <person name="Wang J."/>
            <person name="Gasser R.B."/>
        </authorList>
    </citation>
    <scope>NUCLEOTIDE SEQUENCE [LARGE SCALE GENOMIC DNA]</scope>
    <source>
        <strain evidence="2">DCEP-RM93F</strain>
        <strain evidence="1">DCEP-RM93M</strain>
    </source>
</reference>
<gene>
    <name evidence="1" type="ORF">M513_09057</name>
    <name evidence="2" type="ORF">M514_09057</name>
</gene>
<evidence type="ECO:0000313" key="3">
    <source>
        <dbReference type="Proteomes" id="UP000030764"/>
    </source>
</evidence>
<accession>A0A085MRF8</accession>
<proteinExistence type="predicted"/>
<evidence type="ECO:0000313" key="2">
    <source>
        <dbReference type="EMBL" id="KFD59804.1"/>
    </source>
</evidence>
<evidence type="ECO:0000313" key="1">
    <source>
        <dbReference type="EMBL" id="KFD50097.1"/>
    </source>
</evidence>
<dbReference type="Proteomes" id="UP000030764">
    <property type="component" value="Unassembled WGS sequence"/>
</dbReference>
<organism evidence="2">
    <name type="scientific">Trichuris suis</name>
    <name type="common">pig whipworm</name>
    <dbReference type="NCBI Taxonomy" id="68888"/>
    <lineage>
        <taxon>Eukaryota</taxon>
        <taxon>Metazoa</taxon>
        <taxon>Ecdysozoa</taxon>
        <taxon>Nematoda</taxon>
        <taxon>Enoplea</taxon>
        <taxon>Dorylaimia</taxon>
        <taxon>Trichinellida</taxon>
        <taxon>Trichuridae</taxon>
        <taxon>Trichuris</taxon>
    </lineage>
</organism>
<name>A0A085MRF8_9BILA</name>
<dbReference type="EMBL" id="KL367732">
    <property type="protein sequence ID" value="KFD59804.1"/>
    <property type="molecule type" value="Genomic_DNA"/>
</dbReference>
<keyword evidence="3" id="KW-1185">Reference proteome</keyword>